<dbReference type="InterPro" id="IPR004255">
    <property type="entry name" value="O-acyltransferase_WSD1_N"/>
</dbReference>
<reference evidence="14 15" key="1">
    <citation type="journal article" date="2014" name="Agronomy (Basel)">
        <title>A Draft Genome Sequence for Ensete ventricosum, the Drought-Tolerant Tree Against Hunger.</title>
        <authorList>
            <person name="Harrison J."/>
            <person name="Moore K.A."/>
            <person name="Paszkiewicz K."/>
            <person name="Jones T."/>
            <person name="Grant M."/>
            <person name="Ambacheew D."/>
            <person name="Muzemil S."/>
            <person name="Studholme D.J."/>
        </authorList>
    </citation>
    <scope>NUCLEOTIDE SEQUENCE [LARGE SCALE GENOMIC DNA]</scope>
</reference>
<comment type="subcellular location">
    <subcellularLocation>
        <location evidence="1">Cell membrane</location>
        <topology evidence="1">Single-pass membrane protein</topology>
    </subcellularLocation>
    <subcellularLocation>
        <location evidence="2">Endoplasmic reticulum membrane</location>
    </subcellularLocation>
</comment>
<proteinExistence type="inferred from homology"/>
<dbReference type="EMBL" id="AMZH03006407">
    <property type="protein sequence ID" value="RRT63923.1"/>
    <property type="molecule type" value="Genomic_DNA"/>
</dbReference>
<comment type="similarity">
    <text evidence="8">In the N-terminal section; belongs to the long-chain O-acyltransferase family.</text>
</comment>
<feature type="domain" description="O-acyltransferase WSD1-like N-terminal" evidence="12">
    <location>
        <begin position="120"/>
        <end position="313"/>
    </location>
</feature>
<keyword evidence="5" id="KW-0808">Transferase</keyword>
<dbReference type="Pfam" id="PF06974">
    <property type="entry name" value="WS_DGAT_C"/>
    <property type="match status" value="1"/>
</dbReference>
<dbReference type="GO" id="GO:0005789">
    <property type="term" value="C:endoplasmic reticulum membrane"/>
    <property type="evidence" value="ECO:0007669"/>
    <property type="project" value="UniProtKB-SubCell"/>
</dbReference>
<comment type="catalytic activity">
    <reaction evidence="10">
        <text>an acyl-CoA + a 1,2-diacyl-sn-glycerol = a triacyl-sn-glycerol + CoA</text>
        <dbReference type="Rhea" id="RHEA:10868"/>
        <dbReference type="ChEBI" id="CHEBI:17815"/>
        <dbReference type="ChEBI" id="CHEBI:57287"/>
        <dbReference type="ChEBI" id="CHEBI:58342"/>
        <dbReference type="ChEBI" id="CHEBI:64615"/>
        <dbReference type="EC" id="2.3.1.20"/>
    </reaction>
</comment>
<accession>A0A426ZIU2</accession>
<dbReference type="UniPathway" id="UPA00282"/>
<dbReference type="AlphaFoldDB" id="A0A426ZIU2"/>
<evidence type="ECO:0000256" key="3">
    <source>
        <dbReference type="ARBA" id="ARBA00004771"/>
    </source>
</evidence>
<evidence type="ECO:0000256" key="10">
    <source>
        <dbReference type="ARBA" id="ARBA00048109"/>
    </source>
</evidence>
<evidence type="ECO:0000313" key="14">
    <source>
        <dbReference type="EMBL" id="RRT63923.1"/>
    </source>
</evidence>
<dbReference type="PANTHER" id="PTHR31650">
    <property type="entry name" value="O-ACYLTRANSFERASE (WSD1-LIKE) FAMILY PROTEIN"/>
    <property type="match status" value="1"/>
</dbReference>
<dbReference type="InterPro" id="IPR045034">
    <property type="entry name" value="O-acyltransferase_WSD1-like"/>
</dbReference>
<organism evidence="14 15">
    <name type="scientific">Ensete ventricosum</name>
    <name type="common">Abyssinian banana</name>
    <name type="synonym">Musa ensete</name>
    <dbReference type="NCBI Taxonomy" id="4639"/>
    <lineage>
        <taxon>Eukaryota</taxon>
        <taxon>Viridiplantae</taxon>
        <taxon>Streptophyta</taxon>
        <taxon>Embryophyta</taxon>
        <taxon>Tracheophyta</taxon>
        <taxon>Spermatophyta</taxon>
        <taxon>Magnoliopsida</taxon>
        <taxon>Liliopsida</taxon>
        <taxon>Zingiberales</taxon>
        <taxon>Musaceae</taxon>
        <taxon>Ensete</taxon>
    </lineage>
</organism>
<keyword evidence="6" id="KW-0256">Endoplasmic reticulum</keyword>
<feature type="domain" description="O-acyltransferase WSD1 C-terminal" evidence="13">
    <location>
        <begin position="366"/>
        <end position="511"/>
    </location>
</feature>
<evidence type="ECO:0000256" key="11">
    <source>
        <dbReference type="SAM" id="MobiDB-lite"/>
    </source>
</evidence>
<dbReference type="GO" id="GO:0019432">
    <property type="term" value="P:triglyceride biosynthetic process"/>
    <property type="evidence" value="ECO:0007669"/>
    <property type="project" value="UniProtKB-UniPathway"/>
</dbReference>
<dbReference type="GO" id="GO:0004144">
    <property type="term" value="F:diacylglycerol O-acyltransferase activity"/>
    <property type="evidence" value="ECO:0007669"/>
    <property type="project" value="UniProtKB-EC"/>
</dbReference>
<dbReference type="InterPro" id="IPR009721">
    <property type="entry name" value="O-acyltransferase_WSD1_C"/>
</dbReference>
<evidence type="ECO:0000313" key="15">
    <source>
        <dbReference type="Proteomes" id="UP000287651"/>
    </source>
</evidence>
<evidence type="ECO:0000256" key="8">
    <source>
        <dbReference type="ARBA" id="ARBA00024360"/>
    </source>
</evidence>
<evidence type="ECO:0000256" key="4">
    <source>
        <dbReference type="ARBA" id="ARBA00005189"/>
    </source>
</evidence>
<evidence type="ECO:0000259" key="12">
    <source>
        <dbReference type="Pfam" id="PF03007"/>
    </source>
</evidence>
<evidence type="ECO:0000256" key="5">
    <source>
        <dbReference type="ARBA" id="ARBA00022679"/>
    </source>
</evidence>
<feature type="region of interest" description="Disordered" evidence="11">
    <location>
        <begin position="12"/>
        <end position="40"/>
    </location>
</feature>
<comment type="pathway">
    <text evidence="4">Lipid metabolism.</text>
</comment>
<name>A0A426ZIU2_ENSVE</name>
<comment type="catalytic activity">
    <reaction evidence="9">
        <text>a long chain fatty alcohol + a fatty acyl-CoA = a long-chain alcohol wax ester + CoA</text>
        <dbReference type="Rhea" id="RHEA:38443"/>
        <dbReference type="ChEBI" id="CHEBI:17135"/>
        <dbReference type="ChEBI" id="CHEBI:57287"/>
        <dbReference type="ChEBI" id="CHEBI:77636"/>
        <dbReference type="ChEBI" id="CHEBI:235323"/>
        <dbReference type="EC" id="2.3.1.75"/>
    </reaction>
</comment>
<keyword evidence="7" id="KW-0012">Acyltransferase</keyword>
<dbReference type="Pfam" id="PF03007">
    <property type="entry name" value="WS_DGAT_cat"/>
    <property type="match status" value="1"/>
</dbReference>
<dbReference type="Proteomes" id="UP000287651">
    <property type="component" value="Unassembled WGS sequence"/>
</dbReference>
<sequence length="526" mass="58352">MIHTSLCPREKARRHVQRFNKQQLRPAQRGRRRRRGSLSSAMACDAVKTKVEVEETVVDEPVSPTGQYFNSSVLSIGILAIFESDVAIDDSPTMSTLESLFLPIHPRFSSVMVKDDHGVRRWKRVTLKLEDHVTVPVFPAGLETYDDYMRGYISNIAVEEFAQSRPLWDLHILKYPTKSAAGTMVFRIHHALGDGFSLMSALFTCFRRADDASLPLTFPSSRATKPVNGSGAWWRAWRNVPRGLSVCMNTVRDLGWSFLKTNYLADDRTPVRSEEAGVEFRPMEISTVTLSLDEVRHVKAKLGGVSITVNDVISGTIFYGTQLYLQAKAPGSKEARVTALVLLNARMIASYQSSQEMTRPDATNPWGNNFGFLHVPIPVSGDPDASDPVSFVLKARQIIKAKRSSLAVHLNGRLLETIRKLRGAETAARYIHSTLRNTSMTISNLAGPMEQMIIAGHPVGSFYFMTVGSPQSLTVSVVSYMGKLKVAMGTEKGFIDAGLLVSCMEKSFRRISEAAAAKRADHRTLN</sequence>
<comment type="caution">
    <text evidence="14">The sequence shown here is derived from an EMBL/GenBank/DDBJ whole genome shotgun (WGS) entry which is preliminary data.</text>
</comment>
<evidence type="ECO:0000256" key="2">
    <source>
        <dbReference type="ARBA" id="ARBA00004586"/>
    </source>
</evidence>
<evidence type="ECO:0000256" key="7">
    <source>
        <dbReference type="ARBA" id="ARBA00023315"/>
    </source>
</evidence>
<comment type="pathway">
    <text evidence="3">Glycerolipid metabolism; triacylglycerol biosynthesis.</text>
</comment>
<gene>
    <name evidence="14" type="ORF">B296_00010621</name>
</gene>
<dbReference type="GO" id="GO:0005886">
    <property type="term" value="C:plasma membrane"/>
    <property type="evidence" value="ECO:0007669"/>
    <property type="project" value="UniProtKB-SubCell"/>
</dbReference>
<dbReference type="PANTHER" id="PTHR31650:SF34">
    <property type="entry name" value="O-ACYLTRANSFERASE WSD1-LIKE ISOFORM X1"/>
    <property type="match status" value="1"/>
</dbReference>
<protein>
    <submittedName>
        <fullName evidence="14">Uncharacterized protein</fullName>
    </submittedName>
</protein>
<evidence type="ECO:0000259" key="13">
    <source>
        <dbReference type="Pfam" id="PF06974"/>
    </source>
</evidence>
<evidence type="ECO:0000256" key="6">
    <source>
        <dbReference type="ARBA" id="ARBA00022824"/>
    </source>
</evidence>
<dbReference type="GO" id="GO:0047196">
    <property type="term" value="F:long-chain-alcohol O-fatty-acyltransferase activity"/>
    <property type="evidence" value="ECO:0007669"/>
    <property type="project" value="UniProtKB-EC"/>
</dbReference>
<evidence type="ECO:0000256" key="1">
    <source>
        <dbReference type="ARBA" id="ARBA00004162"/>
    </source>
</evidence>
<evidence type="ECO:0000256" key="9">
    <source>
        <dbReference type="ARBA" id="ARBA00047604"/>
    </source>
</evidence>